<evidence type="ECO:0000256" key="6">
    <source>
        <dbReference type="ARBA" id="ARBA00040267"/>
    </source>
</evidence>
<dbReference type="GO" id="GO:0005739">
    <property type="term" value="C:mitochondrion"/>
    <property type="evidence" value="ECO:0007669"/>
    <property type="project" value="TreeGrafter"/>
</dbReference>
<dbReference type="GO" id="GO:0004591">
    <property type="term" value="F:oxoglutarate dehydrogenase (succinyl-transferring) activity"/>
    <property type="evidence" value="ECO:0007669"/>
    <property type="project" value="TreeGrafter"/>
</dbReference>
<dbReference type="AlphaFoldDB" id="A0A814Y4L5"/>
<dbReference type="EMBL" id="CAJNOG010000406">
    <property type="protein sequence ID" value="CAF1224762.1"/>
    <property type="molecule type" value="Genomic_DNA"/>
</dbReference>
<gene>
    <name evidence="9" type="ORF">JYZ213_LOCUS28204</name>
</gene>
<dbReference type="GO" id="GO:0030976">
    <property type="term" value="F:thiamine pyrophosphate binding"/>
    <property type="evidence" value="ECO:0007669"/>
    <property type="project" value="InterPro"/>
</dbReference>
<name>A0A814Y4L5_9BILA</name>
<accession>A0A814Y4L5</accession>
<sequence>MERLLSSVSRPRLASIRCIPQLTVLARTTHKSFNGSSDSYIESMYEQWSKDPQSVHKSWDLYFRNQNQQKTLTPDLFLCSPGFSRYDKVINSSENQFPVSNQIQTDGSRERKIFNSKLVDDHVAVASLIRSFQVRGHKLAKLDPLEISTIDLDSERPTDLSYKFYRFTEADLDRTFFLPPGTYIGGKENQLPLREIIRRLEVRYSLGFITTRSLYSKVLNYIPSTEMINWIRYLF</sequence>
<reference evidence="9" key="1">
    <citation type="submission" date="2021-02" db="EMBL/GenBank/DDBJ databases">
        <authorList>
            <person name="Nowell W R."/>
        </authorList>
    </citation>
    <scope>NUCLEOTIDE SEQUENCE</scope>
</reference>
<comment type="cofactor">
    <cofactor evidence="1">
        <name>thiamine diphosphate</name>
        <dbReference type="ChEBI" id="CHEBI:58937"/>
    </cofactor>
</comment>
<dbReference type="PANTHER" id="PTHR23152:SF4">
    <property type="entry name" value="2-OXOADIPATE DEHYDROGENASE COMPLEX COMPONENT E1"/>
    <property type="match status" value="1"/>
</dbReference>
<evidence type="ECO:0000256" key="3">
    <source>
        <dbReference type="ARBA" id="ARBA00023002"/>
    </source>
</evidence>
<dbReference type="PANTHER" id="PTHR23152">
    <property type="entry name" value="2-OXOGLUTARATE DEHYDROGENASE"/>
    <property type="match status" value="1"/>
</dbReference>
<dbReference type="FunFam" id="1.10.287.1150:FF:000001">
    <property type="entry name" value="2-oxoglutarate dehydrogenase, mitochondrial isoform X1"/>
    <property type="match status" value="1"/>
</dbReference>
<dbReference type="GO" id="GO:0006099">
    <property type="term" value="P:tricarboxylic acid cycle"/>
    <property type="evidence" value="ECO:0007669"/>
    <property type="project" value="TreeGrafter"/>
</dbReference>
<proteinExistence type="inferred from homology"/>
<evidence type="ECO:0000256" key="2">
    <source>
        <dbReference type="ARBA" id="ARBA00006936"/>
    </source>
</evidence>
<comment type="caution">
    <text evidence="9">The sequence shown here is derived from an EMBL/GenBank/DDBJ whole genome shotgun (WGS) entry which is preliminary data.</text>
</comment>
<evidence type="ECO:0000256" key="7">
    <source>
        <dbReference type="ARBA" id="ARBA00042984"/>
    </source>
</evidence>
<feature type="domain" description="2-oxoglutarate dehydrogenase E1 component N-terminal" evidence="8">
    <location>
        <begin position="33"/>
        <end position="68"/>
    </location>
</feature>
<evidence type="ECO:0000313" key="9">
    <source>
        <dbReference type="EMBL" id="CAF1224762.1"/>
    </source>
</evidence>
<dbReference type="GO" id="GO:0045252">
    <property type="term" value="C:oxoglutarate dehydrogenase complex"/>
    <property type="evidence" value="ECO:0007669"/>
    <property type="project" value="TreeGrafter"/>
</dbReference>
<dbReference type="Proteomes" id="UP000663845">
    <property type="component" value="Unassembled WGS sequence"/>
</dbReference>
<keyword evidence="4" id="KW-0786">Thiamine pyrophosphate</keyword>
<keyword evidence="3" id="KW-0560">Oxidoreductase</keyword>
<dbReference type="Pfam" id="PF16078">
    <property type="entry name" value="2-oxogl_dehyd_N"/>
    <property type="match status" value="1"/>
</dbReference>
<evidence type="ECO:0000256" key="5">
    <source>
        <dbReference type="ARBA" id="ARBA00037426"/>
    </source>
</evidence>
<comment type="similarity">
    <text evidence="2">Belongs to the alpha-ketoglutarate dehydrogenase family.</text>
</comment>
<dbReference type="InterPro" id="IPR011603">
    <property type="entry name" value="2oxoglutarate_DH_E1"/>
</dbReference>
<dbReference type="InterPro" id="IPR032106">
    <property type="entry name" value="2-oxogl_dehyd_N"/>
</dbReference>
<comment type="function">
    <text evidence="5">The 2-oxoglutarate dehydrogenase complex catalyzes the overall conversion of 2-oxoglutarate to succinyl-CoA and CO(2). It contains multiple copies of three enzymatic components: 2-oxoglutarate dehydrogenase (E1), dihydrolipoamide succinyltransferase (E2) and lipoamide dehydrogenase (E3).</text>
</comment>
<evidence type="ECO:0000256" key="4">
    <source>
        <dbReference type="ARBA" id="ARBA00023052"/>
    </source>
</evidence>
<protein>
    <recommendedName>
        <fullName evidence="6">2-oxoglutarate dehydrogenase, mitochondrial</fullName>
    </recommendedName>
    <alternativeName>
        <fullName evidence="7">2-oxoglutarate dehydrogenase complex component E1</fullName>
    </alternativeName>
</protein>
<evidence type="ECO:0000256" key="1">
    <source>
        <dbReference type="ARBA" id="ARBA00001964"/>
    </source>
</evidence>
<dbReference type="Gene3D" id="1.10.287.1150">
    <property type="entry name" value="TPP helical domain"/>
    <property type="match status" value="1"/>
</dbReference>
<evidence type="ECO:0000259" key="8">
    <source>
        <dbReference type="Pfam" id="PF16078"/>
    </source>
</evidence>
<organism evidence="9 10">
    <name type="scientific">Adineta steineri</name>
    <dbReference type="NCBI Taxonomy" id="433720"/>
    <lineage>
        <taxon>Eukaryota</taxon>
        <taxon>Metazoa</taxon>
        <taxon>Spiralia</taxon>
        <taxon>Gnathifera</taxon>
        <taxon>Rotifera</taxon>
        <taxon>Eurotatoria</taxon>
        <taxon>Bdelloidea</taxon>
        <taxon>Adinetida</taxon>
        <taxon>Adinetidae</taxon>
        <taxon>Adineta</taxon>
    </lineage>
</organism>
<evidence type="ECO:0000313" key="10">
    <source>
        <dbReference type="Proteomes" id="UP000663845"/>
    </source>
</evidence>